<dbReference type="RefSeq" id="WP_036600936.1">
    <property type="nucleotide sequence ID" value="NZ_CP076607.1"/>
</dbReference>
<dbReference type="EMBL" id="FODH01000003">
    <property type="protein sequence ID" value="SEN81744.1"/>
    <property type="molecule type" value="Genomic_DNA"/>
</dbReference>
<dbReference type="AlphaFoldDB" id="A0A1H8JLW3"/>
<reference evidence="2 3" key="1">
    <citation type="submission" date="2016-10" db="EMBL/GenBank/DDBJ databases">
        <authorList>
            <person name="de Groot N.N."/>
        </authorList>
    </citation>
    <scope>NUCLEOTIDE SEQUENCE [LARGE SCALE GENOMIC DNA]</scope>
    <source>
        <strain evidence="2 3">CGMCC 1.10238</strain>
    </source>
</reference>
<evidence type="ECO:0000313" key="3">
    <source>
        <dbReference type="Proteomes" id="UP000198809"/>
    </source>
</evidence>
<evidence type="ECO:0008006" key="5">
    <source>
        <dbReference type="Google" id="ProtNLM"/>
    </source>
</evidence>
<organism evidence="2 3">
    <name type="scientific">Paenibacillus sophorae</name>
    <dbReference type="NCBI Taxonomy" id="1333845"/>
    <lineage>
        <taxon>Bacteria</taxon>
        <taxon>Bacillati</taxon>
        <taxon>Bacillota</taxon>
        <taxon>Bacilli</taxon>
        <taxon>Bacillales</taxon>
        <taxon>Paenibacillaceae</taxon>
        <taxon>Paenibacillus</taxon>
    </lineage>
</organism>
<dbReference type="Proteomes" id="UP000683429">
    <property type="component" value="Chromosome"/>
</dbReference>
<dbReference type="SUPFAM" id="SSF88723">
    <property type="entry name" value="PIN domain-like"/>
    <property type="match status" value="2"/>
</dbReference>
<gene>
    <name evidence="1" type="ORF">KP014_15525</name>
    <name evidence="2" type="ORF">SAMN04487895_10376</name>
</gene>
<protein>
    <recommendedName>
        <fullName evidence="5">PIN domain-containing protein</fullName>
    </recommendedName>
</protein>
<keyword evidence="4" id="KW-1185">Reference proteome</keyword>
<dbReference type="EMBL" id="CP076607">
    <property type="protein sequence ID" value="QWU18564.1"/>
    <property type="molecule type" value="Genomic_DNA"/>
</dbReference>
<reference evidence="1 4" key="2">
    <citation type="submission" date="2021-06" db="EMBL/GenBank/DDBJ databases">
        <title>Whole genome sequence of Paenibacillus sophorae DSM23020 for comparative genomics.</title>
        <authorList>
            <person name="Kim M.-J."/>
            <person name="Lee G."/>
            <person name="Shin J.-H."/>
        </authorList>
    </citation>
    <scope>NUCLEOTIDE SEQUENCE [LARGE SCALE GENOMIC DNA]</scope>
    <source>
        <strain evidence="1 4">DSM 23020</strain>
    </source>
</reference>
<dbReference type="OrthoDB" id="2822698at2"/>
<accession>A0A1H8JLW3</accession>
<evidence type="ECO:0000313" key="4">
    <source>
        <dbReference type="Proteomes" id="UP000683429"/>
    </source>
</evidence>
<sequence length="249" mass="28867">MSDELVISYEDARTISFHQASVNIDACFLLAYIDSDDSRGDKVAEILDQWSDDGIEHIGISNHVVGEVIHNIFKNRIRQVLSLAYKKYKSSRTKRPYTFNKEEESIIGDYRTADYMRSIVPERALENLISRNELSYSIEILLKEYKSRYPTYTEHLTQYYSDSTLKFNETINGLRNDLGIPIIFPYSDESVMWEAFESTSTEQLGIYDAFHMAISRHHNFDYFATLDGDFVSNYLNIARVTDTKIIKVA</sequence>
<dbReference type="InterPro" id="IPR029060">
    <property type="entry name" value="PIN-like_dom_sf"/>
</dbReference>
<name>A0A1H8JLW3_9BACL</name>
<dbReference type="Proteomes" id="UP000198809">
    <property type="component" value="Unassembled WGS sequence"/>
</dbReference>
<dbReference type="Gene3D" id="3.40.50.1010">
    <property type="entry name" value="5'-nuclease"/>
    <property type="match status" value="1"/>
</dbReference>
<evidence type="ECO:0000313" key="2">
    <source>
        <dbReference type="EMBL" id="SEN81744.1"/>
    </source>
</evidence>
<proteinExistence type="predicted"/>
<evidence type="ECO:0000313" key="1">
    <source>
        <dbReference type="EMBL" id="QWU18564.1"/>
    </source>
</evidence>
<dbReference type="STRING" id="1333845.SAMN04487895_10376"/>